<evidence type="ECO:0000256" key="1">
    <source>
        <dbReference type="SAM" id="Phobius"/>
    </source>
</evidence>
<keyword evidence="1" id="KW-1133">Transmembrane helix</keyword>
<organism evidence="2 3">
    <name type="scientific">Pontibacillus salipaludis</name>
    <dbReference type="NCBI Taxonomy" id="1697394"/>
    <lineage>
        <taxon>Bacteria</taxon>
        <taxon>Bacillati</taxon>
        <taxon>Bacillota</taxon>
        <taxon>Bacilli</taxon>
        <taxon>Bacillales</taxon>
        <taxon>Bacillaceae</taxon>
        <taxon>Pontibacillus</taxon>
    </lineage>
</organism>
<evidence type="ECO:0008006" key="4">
    <source>
        <dbReference type="Google" id="ProtNLM"/>
    </source>
</evidence>
<feature type="transmembrane region" description="Helical" evidence="1">
    <location>
        <begin position="6"/>
        <end position="24"/>
    </location>
</feature>
<feature type="transmembrane region" description="Helical" evidence="1">
    <location>
        <begin position="36"/>
        <end position="59"/>
    </location>
</feature>
<keyword evidence="1" id="KW-0472">Membrane</keyword>
<comment type="caution">
    <text evidence="2">The sequence shown here is derived from an EMBL/GenBank/DDBJ whole genome shotgun (WGS) entry which is preliminary data.</text>
</comment>
<evidence type="ECO:0000313" key="3">
    <source>
        <dbReference type="Proteomes" id="UP000642571"/>
    </source>
</evidence>
<evidence type="ECO:0000313" key="2">
    <source>
        <dbReference type="EMBL" id="GGD25903.1"/>
    </source>
</evidence>
<dbReference type="RefSeq" id="WP_188655836.1">
    <property type="nucleotide sequence ID" value="NZ_BMIN01000021.1"/>
</dbReference>
<feature type="transmembrane region" description="Helical" evidence="1">
    <location>
        <begin position="65"/>
        <end position="88"/>
    </location>
</feature>
<sequence>MNAILLLFIGIIMITLLSLLFYKLSRNKSHWLMKYIPSIAAALSFGIVYLKMIFISQSYEPITDIVLMIILSFVFGVSLLAAILIDLVRRKV</sequence>
<name>A0ABQ1QHT4_9BACI</name>
<proteinExistence type="predicted"/>
<dbReference type="EMBL" id="BMIN01000021">
    <property type="protein sequence ID" value="GGD25903.1"/>
    <property type="molecule type" value="Genomic_DNA"/>
</dbReference>
<dbReference type="Proteomes" id="UP000642571">
    <property type="component" value="Unassembled WGS sequence"/>
</dbReference>
<gene>
    <name evidence="2" type="ORF">GCM10011389_36810</name>
</gene>
<keyword evidence="1" id="KW-0812">Transmembrane</keyword>
<protein>
    <recommendedName>
        <fullName evidence="4">YesK-like protein</fullName>
    </recommendedName>
</protein>
<accession>A0ABQ1QHT4</accession>
<reference evidence="3" key="1">
    <citation type="journal article" date="2019" name="Int. J. Syst. Evol. Microbiol.">
        <title>The Global Catalogue of Microorganisms (GCM) 10K type strain sequencing project: providing services to taxonomists for standard genome sequencing and annotation.</title>
        <authorList>
            <consortium name="The Broad Institute Genomics Platform"/>
            <consortium name="The Broad Institute Genome Sequencing Center for Infectious Disease"/>
            <person name="Wu L."/>
            <person name="Ma J."/>
        </authorList>
    </citation>
    <scope>NUCLEOTIDE SEQUENCE [LARGE SCALE GENOMIC DNA]</scope>
    <source>
        <strain evidence="3">CGMCC 1.15353</strain>
    </source>
</reference>
<keyword evidence="3" id="KW-1185">Reference proteome</keyword>